<gene>
    <name evidence="1" type="ORF">J3495_04950</name>
</gene>
<accession>A0A941B2F8</accession>
<dbReference type="RefSeq" id="WP_210665459.1">
    <property type="nucleotide sequence ID" value="NZ_JAGFBV010000005.1"/>
</dbReference>
<evidence type="ECO:0000313" key="1">
    <source>
        <dbReference type="EMBL" id="MBP4137428.1"/>
    </source>
</evidence>
<keyword evidence="2" id="KW-1185">Reference proteome</keyword>
<reference evidence="1 2" key="1">
    <citation type="submission" date="2021-03" db="EMBL/GenBank/DDBJ databases">
        <title>Flavobacterium Flabelliformis Sp. Nov. And Flavobacterium Geliluteum Sp. Nov., Two Novel Multidrug Resistant Psychrophilic Species Isolated From Antarctica.</title>
        <authorList>
            <person name="Kralova S."/>
            <person name="Busse H.J."/>
            <person name="Bezdicek M."/>
            <person name="Nykrynova M."/>
            <person name="Kroupova E."/>
            <person name="Krsek D."/>
            <person name="Sedlacek I."/>
        </authorList>
    </citation>
    <scope>NUCLEOTIDE SEQUENCE [LARGE SCALE GENOMIC DNA]</scope>
    <source>
        <strain evidence="1 2">P7388</strain>
    </source>
</reference>
<name>A0A941B2F8_9FLAO</name>
<comment type="caution">
    <text evidence="1">The sequence shown here is derived from an EMBL/GenBank/DDBJ whole genome shotgun (WGS) entry which is preliminary data.</text>
</comment>
<sequence length="67" mass="7751">MSVTIQPITDHEVYTVNGKTVYKNTISEWTCNCEMTTTEKNAFKNYEKAVINNPAFKKHTKSTYKTK</sequence>
<organism evidence="1 2">
    <name type="scientific">Flavobacterium geliluteum</name>
    <dbReference type="NCBI Taxonomy" id="2816120"/>
    <lineage>
        <taxon>Bacteria</taxon>
        <taxon>Pseudomonadati</taxon>
        <taxon>Bacteroidota</taxon>
        <taxon>Flavobacteriia</taxon>
        <taxon>Flavobacteriales</taxon>
        <taxon>Flavobacteriaceae</taxon>
        <taxon>Flavobacterium</taxon>
    </lineage>
</organism>
<evidence type="ECO:0000313" key="2">
    <source>
        <dbReference type="Proteomes" id="UP000675047"/>
    </source>
</evidence>
<dbReference type="EMBL" id="JAGFBV010000005">
    <property type="protein sequence ID" value="MBP4137428.1"/>
    <property type="molecule type" value="Genomic_DNA"/>
</dbReference>
<protein>
    <submittedName>
        <fullName evidence="1">Uncharacterized protein</fullName>
    </submittedName>
</protein>
<proteinExistence type="predicted"/>
<dbReference type="Proteomes" id="UP000675047">
    <property type="component" value="Unassembled WGS sequence"/>
</dbReference>
<dbReference type="AlphaFoldDB" id="A0A941B2F8"/>